<dbReference type="AlphaFoldDB" id="A0A0M4LU98"/>
<gene>
    <name evidence="2" type="ORF">AMC99_01184</name>
</gene>
<name>A0A0M4LU98_9SPHN</name>
<feature type="transmembrane region" description="Helical" evidence="1">
    <location>
        <begin position="37"/>
        <end position="54"/>
    </location>
</feature>
<keyword evidence="1" id="KW-0812">Transmembrane</keyword>
<dbReference type="Proteomes" id="UP000057938">
    <property type="component" value="Chromosome"/>
</dbReference>
<evidence type="ECO:0000313" key="2">
    <source>
        <dbReference type="EMBL" id="ALE16479.1"/>
    </source>
</evidence>
<feature type="transmembrane region" description="Helical" evidence="1">
    <location>
        <begin position="6"/>
        <end position="25"/>
    </location>
</feature>
<proteinExistence type="predicted"/>
<protein>
    <submittedName>
        <fullName evidence="2">Uncharacterized protein</fullName>
    </submittedName>
</protein>
<evidence type="ECO:0000256" key="1">
    <source>
        <dbReference type="SAM" id="Phobius"/>
    </source>
</evidence>
<reference evidence="2 3" key="1">
    <citation type="submission" date="2015-09" db="EMBL/GenBank/DDBJ databases">
        <title>Complete genome sequence of a benzo[a]pyrene-degrading bacterium Altererythrobacter epoxidivorans CGMCC 1.7731T.</title>
        <authorList>
            <person name="Li Z."/>
            <person name="Cheng H."/>
            <person name="Huo Y."/>
            <person name="Xu X."/>
        </authorList>
    </citation>
    <scope>NUCLEOTIDE SEQUENCE [LARGE SCALE GENOMIC DNA]</scope>
    <source>
        <strain evidence="2 3">CGMCC 1.7731</strain>
    </source>
</reference>
<keyword evidence="1" id="KW-1133">Transmembrane helix</keyword>
<dbReference type="PATRIC" id="fig|361183.4.peg.1156"/>
<keyword evidence="1" id="KW-0472">Membrane</keyword>
<evidence type="ECO:0000313" key="3">
    <source>
        <dbReference type="Proteomes" id="UP000057938"/>
    </source>
</evidence>
<sequence>MNEGNAVSLIALIGWLILAGGAFASYKLNWKTSLKQALTWIAIFGAVFVLFTLVRGQ</sequence>
<dbReference type="RefSeq" id="WP_198143580.1">
    <property type="nucleotide sequence ID" value="NZ_CP012669.1"/>
</dbReference>
<dbReference type="EMBL" id="CP012669">
    <property type="protein sequence ID" value="ALE16479.1"/>
    <property type="molecule type" value="Genomic_DNA"/>
</dbReference>
<organism evidence="2 3">
    <name type="scientific">Altererythrobacter epoxidivorans</name>
    <dbReference type="NCBI Taxonomy" id="361183"/>
    <lineage>
        <taxon>Bacteria</taxon>
        <taxon>Pseudomonadati</taxon>
        <taxon>Pseudomonadota</taxon>
        <taxon>Alphaproteobacteria</taxon>
        <taxon>Sphingomonadales</taxon>
        <taxon>Erythrobacteraceae</taxon>
        <taxon>Altererythrobacter</taxon>
    </lineage>
</organism>
<keyword evidence="3" id="KW-1185">Reference proteome</keyword>
<dbReference type="STRING" id="361183.AMC99_01184"/>
<accession>A0A0M4LU98</accession>
<dbReference type="KEGG" id="aep:AMC99_01184"/>